<keyword evidence="4" id="KW-1185">Reference proteome</keyword>
<dbReference type="InterPro" id="IPR036890">
    <property type="entry name" value="HATPase_C_sf"/>
</dbReference>
<dbReference type="Gene3D" id="3.30.565.10">
    <property type="entry name" value="Histidine kinase-like ATPase, C-terminal domain"/>
    <property type="match status" value="1"/>
</dbReference>
<dbReference type="RefSeq" id="WP_253773645.1">
    <property type="nucleotide sequence ID" value="NZ_JAMTCK010000009.1"/>
</dbReference>
<feature type="region of interest" description="Disordered" evidence="1">
    <location>
        <begin position="289"/>
        <end position="308"/>
    </location>
</feature>
<sequence>MIWSRRPRSLRLTITLAATAVFAVPLFTAVGVGAVLMRQEAERASANTSAINLCFTTLGLPQIPALRDNTRDTLSDICKSSPEEITTDQLVPLEMRVLDWDNRILYAQASVTTISMVPHLSLWPFTDPNSVRGHLAQTVLGSKDHQNRTISDLLDSHIAFAESQQELNHQLLILLSAALMLIGMVGAAVWYATGRVLRPVEEIRQEVTRISEQDLTRRVSLSTKDSTSMPTESVDLVTLVWEETDRHRPSALTITVTVAAEPVTVTGSRTLLARMLANLLGNAERYANSSITVPPDDDGAKGGHRGNR</sequence>
<dbReference type="AlphaFoldDB" id="A0AAE3GGY4"/>
<name>A0AAE3GGY4_9PSEU</name>
<proteinExistence type="predicted"/>
<feature type="transmembrane region" description="Helical" evidence="2">
    <location>
        <begin position="12"/>
        <end position="37"/>
    </location>
</feature>
<dbReference type="CDD" id="cd06225">
    <property type="entry name" value="HAMP"/>
    <property type="match status" value="1"/>
</dbReference>
<dbReference type="Proteomes" id="UP001206128">
    <property type="component" value="Unassembled WGS sequence"/>
</dbReference>
<protein>
    <submittedName>
        <fullName evidence="3">HAMP domain-containing protein</fullName>
    </submittedName>
</protein>
<evidence type="ECO:0000256" key="1">
    <source>
        <dbReference type="SAM" id="MobiDB-lite"/>
    </source>
</evidence>
<gene>
    <name evidence="3" type="ORF">LX83_003972</name>
</gene>
<keyword evidence="2" id="KW-0812">Transmembrane</keyword>
<comment type="caution">
    <text evidence="3">The sequence shown here is derived from an EMBL/GenBank/DDBJ whole genome shotgun (WGS) entry which is preliminary data.</text>
</comment>
<keyword evidence="2" id="KW-0472">Membrane</keyword>
<feature type="transmembrane region" description="Helical" evidence="2">
    <location>
        <begin position="171"/>
        <end position="192"/>
    </location>
</feature>
<evidence type="ECO:0000256" key="2">
    <source>
        <dbReference type="SAM" id="Phobius"/>
    </source>
</evidence>
<dbReference type="EMBL" id="JAMTCK010000009">
    <property type="protein sequence ID" value="MCP2167099.1"/>
    <property type="molecule type" value="Genomic_DNA"/>
</dbReference>
<dbReference type="SUPFAM" id="SSF55874">
    <property type="entry name" value="ATPase domain of HSP90 chaperone/DNA topoisomerase II/histidine kinase"/>
    <property type="match status" value="1"/>
</dbReference>
<keyword evidence="2" id="KW-1133">Transmembrane helix</keyword>
<organism evidence="3 4">
    <name type="scientific">Goodfellowiella coeruleoviolacea</name>
    <dbReference type="NCBI Taxonomy" id="334858"/>
    <lineage>
        <taxon>Bacteria</taxon>
        <taxon>Bacillati</taxon>
        <taxon>Actinomycetota</taxon>
        <taxon>Actinomycetes</taxon>
        <taxon>Pseudonocardiales</taxon>
        <taxon>Pseudonocardiaceae</taxon>
        <taxon>Goodfellowiella</taxon>
    </lineage>
</organism>
<evidence type="ECO:0000313" key="4">
    <source>
        <dbReference type="Proteomes" id="UP001206128"/>
    </source>
</evidence>
<evidence type="ECO:0000313" key="3">
    <source>
        <dbReference type="EMBL" id="MCP2167099.1"/>
    </source>
</evidence>
<dbReference type="Gene3D" id="6.10.340.10">
    <property type="match status" value="1"/>
</dbReference>
<reference evidence="3" key="1">
    <citation type="submission" date="2022-06" db="EMBL/GenBank/DDBJ databases">
        <title>Genomic Encyclopedia of Archaeal and Bacterial Type Strains, Phase II (KMG-II): from individual species to whole genera.</title>
        <authorList>
            <person name="Goeker M."/>
        </authorList>
    </citation>
    <scope>NUCLEOTIDE SEQUENCE</scope>
    <source>
        <strain evidence="3">DSM 43935</strain>
    </source>
</reference>
<accession>A0AAE3GGY4</accession>